<evidence type="ECO:0000259" key="4">
    <source>
        <dbReference type="Pfam" id="PF23359"/>
    </source>
</evidence>
<dbReference type="InterPro" id="IPR024412">
    <property type="entry name" value="Lsr2_dim_dom"/>
</dbReference>
<proteinExistence type="predicted"/>
<dbReference type="Pfam" id="PF11774">
    <property type="entry name" value="Lsr2"/>
    <property type="match status" value="1"/>
</dbReference>
<dbReference type="Proteomes" id="UP000255355">
    <property type="component" value="Unassembled WGS sequence"/>
</dbReference>
<dbReference type="Gene3D" id="4.10.320.10">
    <property type="entry name" value="E3-binding domain"/>
    <property type="match status" value="1"/>
</dbReference>
<dbReference type="Gene3D" id="3.30.60.230">
    <property type="entry name" value="Lsr2, dimerization domain"/>
    <property type="match status" value="1"/>
</dbReference>
<dbReference type="GO" id="GO:0003677">
    <property type="term" value="F:DNA binding"/>
    <property type="evidence" value="ECO:0007669"/>
    <property type="project" value="UniProtKB-KW"/>
</dbReference>
<gene>
    <name evidence="5" type="ORF">DFR68_1243</name>
</gene>
<feature type="compositionally biased region" description="Polar residues" evidence="2">
    <location>
        <begin position="61"/>
        <end position="78"/>
    </location>
</feature>
<protein>
    <submittedName>
        <fullName evidence="5">Lsr2 protein</fullName>
    </submittedName>
</protein>
<feature type="region of interest" description="Disordered" evidence="2">
    <location>
        <begin position="59"/>
        <end position="78"/>
    </location>
</feature>
<dbReference type="GO" id="GO:0016746">
    <property type="term" value="F:acyltransferase activity"/>
    <property type="evidence" value="ECO:0007669"/>
    <property type="project" value="InterPro"/>
</dbReference>
<sequence>MAHRVLVTRVDDLDGESTADETVVFGLDGATYEIDLSAANAARLREQVEQWAERARKVRRTATSVRKPTTMTAVQSTAARQWARENGVTVSARGRVPGEVLRAYLDAGRSAAD</sequence>
<accession>A0A370GHA9</accession>
<reference evidence="5 6" key="1">
    <citation type="submission" date="2018-07" db="EMBL/GenBank/DDBJ databases">
        <title>Genomic Encyclopedia of Type Strains, Phase IV (KMG-IV): sequencing the most valuable type-strain genomes for metagenomic binning, comparative biology and taxonomic classification.</title>
        <authorList>
            <person name="Goeker M."/>
        </authorList>
    </citation>
    <scope>NUCLEOTIDE SEQUENCE [LARGE SCALE GENOMIC DNA]</scope>
    <source>
        <strain evidence="5 6">DSM 44952</strain>
    </source>
</reference>
<comment type="caution">
    <text evidence="5">The sequence shown here is derived from an EMBL/GenBank/DDBJ whole genome shotgun (WGS) entry which is preliminary data.</text>
</comment>
<dbReference type="AlphaFoldDB" id="A0A370GHA9"/>
<feature type="domain" description="Lsr2 dimerization" evidence="3">
    <location>
        <begin position="1"/>
        <end position="58"/>
    </location>
</feature>
<dbReference type="Pfam" id="PF23359">
    <property type="entry name" value="Lsr2_DNA-bd"/>
    <property type="match status" value="1"/>
</dbReference>
<evidence type="ECO:0000313" key="5">
    <source>
        <dbReference type="EMBL" id="RDI42740.1"/>
    </source>
</evidence>
<dbReference type="InterPro" id="IPR042261">
    <property type="entry name" value="Lsr2-like_dimerization"/>
</dbReference>
<name>A0A370GHA9_9NOCA</name>
<evidence type="ECO:0000313" key="6">
    <source>
        <dbReference type="Proteomes" id="UP000255355"/>
    </source>
</evidence>
<keyword evidence="1" id="KW-0238">DNA-binding</keyword>
<dbReference type="InterPro" id="IPR036625">
    <property type="entry name" value="E3-bd_dom_sf"/>
</dbReference>
<evidence type="ECO:0000256" key="2">
    <source>
        <dbReference type="SAM" id="MobiDB-lite"/>
    </source>
</evidence>
<evidence type="ECO:0000256" key="1">
    <source>
        <dbReference type="ARBA" id="ARBA00023125"/>
    </source>
</evidence>
<organism evidence="5 6">
    <name type="scientific">Nocardia mexicana</name>
    <dbReference type="NCBI Taxonomy" id="279262"/>
    <lineage>
        <taxon>Bacteria</taxon>
        <taxon>Bacillati</taxon>
        <taxon>Actinomycetota</taxon>
        <taxon>Actinomycetes</taxon>
        <taxon>Mycobacteriales</taxon>
        <taxon>Nocardiaceae</taxon>
        <taxon>Nocardia</taxon>
    </lineage>
</organism>
<keyword evidence="6" id="KW-1185">Reference proteome</keyword>
<dbReference type="InterPro" id="IPR055370">
    <property type="entry name" value="Lsr2_DNA-bd"/>
</dbReference>
<dbReference type="OrthoDB" id="4113332at2"/>
<dbReference type="RefSeq" id="WP_068028233.1">
    <property type="nucleotide sequence ID" value="NZ_QQAZ01000024.1"/>
</dbReference>
<feature type="domain" description="Lsr2 DNA-binding" evidence="4">
    <location>
        <begin position="75"/>
        <end position="107"/>
    </location>
</feature>
<dbReference type="STRING" id="1210089.GCA_001613165_06378"/>
<evidence type="ECO:0000259" key="3">
    <source>
        <dbReference type="Pfam" id="PF11774"/>
    </source>
</evidence>
<dbReference type="EMBL" id="QQAZ01000024">
    <property type="protein sequence ID" value="RDI42740.1"/>
    <property type="molecule type" value="Genomic_DNA"/>
</dbReference>